<dbReference type="Proteomes" id="UP000011014">
    <property type="component" value="Unassembled WGS sequence"/>
</dbReference>
<proteinExistence type="predicted"/>
<organism evidence="2">
    <name type="scientific">Oikopleura dioica</name>
    <name type="common">Tunicate</name>
    <dbReference type="NCBI Taxonomy" id="34765"/>
    <lineage>
        <taxon>Eukaryota</taxon>
        <taxon>Metazoa</taxon>
        <taxon>Chordata</taxon>
        <taxon>Tunicata</taxon>
        <taxon>Appendicularia</taxon>
        <taxon>Copelata</taxon>
        <taxon>Oikopleuridae</taxon>
        <taxon>Oikopleura</taxon>
    </lineage>
</organism>
<feature type="compositionally biased region" description="Acidic residues" evidence="1">
    <location>
        <begin position="40"/>
        <end position="61"/>
    </location>
</feature>
<dbReference type="AlphaFoldDB" id="E4YNV7"/>
<evidence type="ECO:0000313" key="2">
    <source>
        <dbReference type="EMBL" id="CBY37155.1"/>
    </source>
</evidence>
<name>E4YNV7_OIKDI</name>
<reference evidence="2" key="1">
    <citation type="journal article" date="2010" name="Science">
        <title>Plasticity of animal genome architecture unmasked by rapid evolution of a pelagic tunicate.</title>
        <authorList>
            <person name="Denoeud F."/>
            <person name="Henriet S."/>
            <person name="Mungpakdee S."/>
            <person name="Aury J.M."/>
            <person name="Da Silva C."/>
            <person name="Brinkmann H."/>
            <person name="Mikhaleva J."/>
            <person name="Olsen L.C."/>
            <person name="Jubin C."/>
            <person name="Canestro C."/>
            <person name="Bouquet J.M."/>
            <person name="Danks G."/>
            <person name="Poulain J."/>
            <person name="Campsteijn C."/>
            <person name="Adamski M."/>
            <person name="Cross I."/>
            <person name="Yadetie F."/>
            <person name="Muffato M."/>
            <person name="Louis A."/>
            <person name="Butcher S."/>
            <person name="Tsagkogeorga G."/>
            <person name="Konrad A."/>
            <person name="Singh S."/>
            <person name="Jensen M.F."/>
            <person name="Cong E.H."/>
            <person name="Eikeseth-Otteraa H."/>
            <person name="Noel B."/>
            <person name="Anthouard V."/>
            <person name="Porcel B.M."/>
            <person name="Kachouri-Lafond R."/>
            <person name="Nishino A."/>
            <person name="Ugolini M."/>
            <person name="Chourrout P."/>
            <person name="Nishida H."/>
            <person name="Aasland R."/>
            <person name="Huzurbazar S."/>
            <person name="Westhof E."/>
            <person name="Delsuc F."/>
            <person name="Lehrach H."/>
            <person name="Reinhardt R."/>
            <person name="Weissenbach J."/>
            <person name="Roy S.W."/>
            <person name="Artiguenave F."/>
            <person name="Postlethwait J.H."/>
            <person name="Manak J.R."/>
            <person name="Thompson E.M."/>
            <person name="Jaillon O."/>
            <person name="Du Pasquier L."/>
            <person name="Boudinot P."/>
            <person name="Liberles D.A."/>
            <person name="Volff J.N."/>
            <person name="Philippe H."/>
            <person name="Lenhard B."/>
            <person name="Roest Crollius H."/>
            <person name="Wincker P."/>
            <person name="Chourrout D."/>
        </authorList>
    </citation>
    <scope>NUCLEOTIDE SEQUENCE [LARGE SCALE GENOMIC DNA]</scope>
</reference>
<evidence type="ECO:0000256" key="1">
    <source>
        <dbReference type="SAM" id="MobiDB-lite"/>
    </source>
</evidence>
<dbReference type="EMBL" id="FN654911">
    <property type="protein sequence ID" value="CBY37155.1"/>
    <property type="molecule type" value="Genomic_DNA"/>
</dbReference>
<feature type="region of interest" description="Disordered" evidence="1">
    <location>
        <begin position="91"/>
        <end position="138"/>
    </location>
</feature>
<accession>E4YNV7</accession>
<gene>
    <name evidence="2" type="ORF">GSOID_T00030234001</name>
</gene>
<feature type="compositionally biased region" description="Acidic residues" evidence="1">
    <location>
        <begin position="96"/>
        <end position="112"/>
    </location>
</feature>
<sequence>MTVTGSAPETDSLEIAQVVQTIKTIDLAEDDTEDVDFVASEEELEEAQDSEADTSDEEEENQSEKIALEEELVEEDFCVEIVNGKVKKLKFSQNEMEQDSQEEVDSQEEEDGGITLKSLEADLPDEEESADPDFDPCAETMSDVEVDAEEMSQDEMETENVEGVHKKTGEIHKCIKINADQMKVMTGGDKEETEEMKE</sequence>
<feature type="region of interest" description="Disordered" evidence="1">
    <location>
        <begin position="40"/>
        <end position="69"/>
    </location>
</feature>
<protein>
    <submittedName>
        <fullName evidence="2">Uncharacterized protein</fullName>
    </submittedName>
</protein>
<feature type="compositionally biased region" description="Acidic residues" evidence="1">
    <location>
        <begin position="122"/>
        <end position="138"/>
    </location>
</feature>